<gene>
    <name evidence="1" type="primary">phyC</name>
    <name evidence="1" type="ORF">FVB9532_03104</name>
</gene>
<accession>A0AC61YC21</accession>
<dbReference type="Proteomes" id="UP000356253">
    <property type="component" value="Unassembled WGS sequence"/>
</dbReference>
<reference evidence="1" key="1">
    <citation type="submission" date="2019-09" db="EMBL/GenBank/DDBJ databases">
        <authorList>
            <person name="Rodrigo-Torres L."/>
            <person name="Arahal R. D."/>
            <person name="Lucena T."/>
        </authorList>
    </citation>
    <scope>NUCLEOTIDE SEQUENCE</scope>
    <source>
        <strain evidence="1">ISS653</strain>
    </source>
</reference>
<proteinExistence type="predicted"/>
<keyword evidence="1" id="KW-0378">Hydrolase</keyword>
<sequence>MFYMKKLFIAIASISLISCGTQLPEIKPDIITDSTLHDTDDPAIWVNQENTEESIVFGTDKETDGAIYAFDLNGKIIEEKTLRGMKRPNNVDVEYQVKLNDSVTTDILMFTEREREQIRLFSVPDMKPLDRGGFKVFQEKRENEWNFPMGISIYKSPKTGKAYAIVGRKNGPKTNYLQQFELVPAGDHIQFKLVREFGNFSGEKEIEAIAVDEELGYVYYSDEKVCVKKYYAEPDAGNEELSCFGKENFNRDIEGIAIATYKDGEGYILVSDQQQGTFNVFDRKTNEFLFAKNLGTTETDGCEVYTGYLNEKFPNGLFVAMNDNKNFYFYDLSKIVKAK</sequence>
<organism evidence="1 2">
    <name type="scientific">Mesonia oceanica</name>
    <dbReference type="NCBI Taxonomy" id="2687242"/>
    <lineage>
        <taxon>Bacteria</taxon>
        <taxon>Pseudomonadati</taxon>
        <taxon>Bacteroidota</taxon>
        <taxon>Flavobacteriia</taxon>
        <taxon>Flavobacteriales</taxon>
        <taxon>Flavobacteriaceae</taxon>
        <taxon>Mesonia</taxon>
    </lineage>
</organism>
<comment type="caution">
    <text evidence="1">The sequence shown here is derived from an EMBL/GenBank/DDBJ whole genome shotgun (WGS) entry which is preliminary data.</text>
</comment>
<name>A0AC61YC21_9FLAO</name>
<evidence type="ECO:0000313" key="2">
    <source>
        <dbReference type="Proteomes" id="UP000356253"/>
    </source>
</evidence>
<protein>
    <submittedName>
        <fullName evidence="1">3-phytase</fullName>
        <ecNumber evidence="1">3.1.3.8</ecNumber>
    </submittedName>
</protein>
<dbReference type="EMBL" id="CABVMM010000013">
    <property type="protein sequence ID" value="VVV01810.1"/>
    <property type="molecule type" value="Genomic_DNA"/>
</dbReference>
<keyword evidence="2" id="KW-1185">Reference proteome</keyword>
<dbReference type="EC" id="3.1.3.8" evidence="1"/>
<evidence type="ECO:0000313" key="1">
    <source>
        <dbReference type="EMBL" id="VVV01810.1"/>
    </source>
</evidence>